<feature type="domain" description="3-beta hydroxysteroid dehydrogenase/isomerase" evidence="3">
    <location>
        <begin position="7"/>
        <end position="223"/>
    </location>
</feature>
<dbReference type="Gene3D" id="3.40.50.720">
    <property type="entry name" value="NAD(P)-binding Rossmann-like Domain"/>
    <property type="match status" value="1"/>
</dbReference>
<name>A0A261Y1M6_9FUNG</name>
<dbReference type="AlphaFoldDB" id="A0A261Y1M6"/>
<proteinExistence type="inferred from homology"/>
<dbReference type="PANTHER" id="PTHR43245:SF51">
    <property type="entry name" value="SHORT CHAIN DEHYDROGENASE_REDUCTASE FAMILY 42E, MEMBER 2"/>
    <property type="match status" value="1"/>
</dbReference>
<gene>
    <name evidence="4" type="ORF">BZG36_02803</name>
</gene>
<dbReference type="EMBL" id="MVBO01000040">
    <property type="protein sequence ID" value="OZJ04468.1"/>
    <property type="molecule type" value="Genomic_DNA"/>
</dbReference>
<comment type="caution">
    <text evidence="4">The sequence shown here is derived from an EMBL/GenBank/DDBJ whole genome shotgun (WGS) entry which is preliminary data.</text>
</comment>
<evidence type="ECO:0000259" key="3">
    <source>
        <dbReference type="Pfam" id="PF01073"/>
    </source>
</evidence>
<keyword evidence="5" id="KW-1185">Reference proteome</keyword>
<dbReference type="Proteomes" id="UP000242875">
    <property type="component" value="Unassembled WGS sequence"/>
</dbReference>
<dbReference type="PANTHER" id="PTHR43245">
    <property type="entry name" value="BIFUNCTIONAL POLYMYXIN RESISTANCE PROTEIN ARNA"/>
    <property type="match status" value="1"/>
</dbReference>
<evidence type="ECO:0000313" key="5">
    <source>
        <dbReference type="Proteomes" id="UP000242875"/>
    </source>
</evidence>
<dbReference type="GO" id="GO:0016616">
    <property type="term" value="F:oxidoreductase activity, acting on the CH-OH group of donors, NAD or NADP as acceptor"/>
    <property type="evidence" value="ECO:0007669"/>
    <property type="project" value="InterPro"/>
</dbReference>
<sequence length="305" mass="33983">MDDPDVTYHIGDLRKYDDVFKALEGITAVIHTASPLASSTATAATEKLYWEVNVEGTRTVIRACQDRGISRLVVTSSGSVVSTGKPMINITEAQPYPNQAIDKYAESKMECEKLVLASNGERGLYTCTIRPSFIFGPGDRQMIPGLMEVCQRGQHRFQIGDNTALIDFTYVGNVAYAHVLAAERLVKGHEACGLAFNVTNGTPIPFWDFSSLVWLKAGYHVPKNKRWILSGSTPYIIAFFSESIYHLKAFFVDKSKLKEGITRARINHVMASRYFDLTRAKRILEYAPLVGIEDGIEISVKAYKK</sequence>
<organism evidence="4 5">
    <name type="scientific">Bifiguratus adelaidae</name>
    <dbReference type="NCBI Taxonomy" id="1938954"/>
    <lineage>
        <taxon>Eukaryota</taxon>
        <taxon>Fungi</taxon>
        <taxon>Fungi incertae sedis</taxon>
        <taxon>Mucoromycota</taxon>
        <taxon>Mucoromycotina</taxon>
        <taxon>Endogonomycetes</taxon>
        <taxon>Endogonales</taxon>
        <taxon>Endogonales incertae sedis</taxon>
        <taxon>Bifiguratus</taxon>
    </lineage>
</organism>
<dbReference type="GO" id="GO:0006694">
    <property type="term" value="P:steroid biosynthetic process"/>
    <property type="evidence" value="ECO:0007669"/>
    <property type="project" value="InterPro"/>
</dbReference>
<dbReference type="InterPro" id="IPR002225">
    <property type="entry name" value="3Beta_OHSteriod_DH/Estase"/>
</dbReference>
<accession>A0A261Y1M6</accession>
<dbReference type="InterPro" id="IPR050177">
    <property type="entry name" value="Lipid_A_modif_metabolic_enz"/>
</dbReference>
<comment type="similarity">
    <text evidence="1">Belongs to the 3-beta-HSD family.</text>
</comment>
<dbReference type="InterPro" id="IPR036291">
    <property type="entry name" value="NAD(P)-bd_dom_sf"/>
</dbReference>
<keyword evidence="2" id="KW-0560">Oxidoreductase</keyword>
<evidence type="ECO:0000313" key="4">
    <source>
        <dbReference type="EMBL" id="OZJ04468.1"/>
    </source>
</evidence>
<evidence type="ECO:0000256" key="2">
    <source>
        <dbReference type="ARBA" id="ARBA00023002"/>
    </source>
</evidence>
<reference evidence="4 5" key="1">
    <citation type="journal article" date="2017" name="Mycologia">
        <title>Bifiguratus adelaidae, gen. et sp. nov., a new member of Mucoromycotina in endophytic and soil-dwelling habitats.</title>
        <authorList>
            <person name="Torres-Cruz T.J."/>
            <person name="Billingsley Tobias T.L."/>
            <person name="Almatruk M."/>
            <person name="Hesse C."/>
            <person name="Kuske C.R."/>
            <person name="Desiro A."/>
            <person name="Benucci G.M."/>
            <person name="Bonito G."/>
            <person name="Stajich J.E."/>
            <person name="Dunlap C."/>
            <person name="Arnold A.E."/>
            <person name="Porras-Alfaro A."/>
        </authorList>
    </citation>
    <scope>NUCLEOTIDE SEQUENCE [LARGE SCALE GENOMIC DNA]</scope>
    <source>
        <strain evidence="4 5">AZ0501</strain>
    </source>
</reference>
<evidence type="ECO:0000256" key="1">
    <source>
        <dbReference type="ARBA" id="ARBA00009219"/>
    </source>
</evidence>
<dbReference type="Pfam" id="PF01073">
    <property type="entry name" value="3Beta_HSD"/>
    <property type="match status" value="1"/>
</dbReference>
<protein>
    <recommendedName>
        <fullName evidence="3">3-beta hydroxysteroid dehydrogenase/isomerase domain-containing protein</fullName>
    </recommendedName>
</protein>
<dbReference type="SUPFAM" id="SSF51735">
    <property type="entry name" value="NAD(P)-binding Rossmann-fold domains"/>
    <property type="match status" value="1"/>
</dbReference>
<dbReference type="OrthoDB" id="10058185at2759"/>